<organism evidence="2 3">
    <name type="scientific">Pseudoneurospora amorphoporcata</name>
    <dbReference type="NCBI Taxonomy" id="241081"/>
    <lineage>
        <taxon>Eukaryota</taxon>
        <taxon>Fungi</taxon>
        <taxon>Dikarya</taxon>
        <taxon>Ascomycota</taxon>
        <taxon>Pezizomycotina</taxon>
        <taxon>Sordariomycetes</taxon>
        <taxon>Sordariomycetidae</taxon>
        <taxon>Sordariales</taxon>
        <taxon>Sordariaceae</taxon>
        <taxon>Pseudoneurospora</taxon>
    </lineage>
</organism>
<evidence type="ECO:0000256" key="1">
    <source>
        <dbReference type="SAM" id="SignalP"/>
    </source>
</evidence>
<feature type="chain" id="PRO_5043041192" description="Secreted protein" evidence="1">
    <location>
        <begin position="17"/>
        <end position="89"/>
    </location>
</feature>
<dbReference type="AlphaFoldDB" id="A0AAN6NQ42"/>
<accession>A0AAN6NQ42</accession>
<reference evidence="2" key="1">
    <citation type="journal article" date="2023" name="Mol. Phylogenet. Evol.">
        <title>Genome-scale phylogeny and comparative genomics of the fungal order Sordariales.</title>
        <authorList>
            <person name="Hensen N."/>
            <person name="Bonometti L."/>
            <person name="Westerberg I."/>
            <person name="Brannstrom I.O."/>
            <person name="Guillou S."/>
            <person name="Cros-Aarteil S."/>
            <person name="Calhoun S."/>
            <person name="Haridas S."/>
            <person name="Kuo A."/>
            <person name="Mondo S."/>
            <person name="Pangilinan J."/>
            <person name="Riley R."/>
            <person name="LaButti K."/>
            <person name="Andreopoulos B."/>
            <person name="Lipzen A."/>
            <person name="Chen C."/>
            <person name="Yan M."/>
            <person name="Daum C."/>
            <person name="Ng V."/>
            <person name="Clum A."/>
            <person name="Steindorff A."/>
            <person name="Ohm R.A."/>
            <person name="Martin F."/>
            <person name="Silar P."/>
            <person name="Natvig D.O."/>
            <person name="Lalanne C."/>
            <person name="Gautier V."/>
            <person name="Ament-Velasquez S.L."/>
            <person name="Kruys A."/>
            <person name="Hutchinson M.I."/>
            <person name="Powell A.J."/>
            <person name="Barry K."/>
            <person name="Miller A.N."/>
            <person name="Grigoriev I.V."/>
            <person name="Debuchy R."/>
            <person name="Gladieux P."/>
            <person name="Hiltunen Thoren M."/>
            <person name="Johannesson H."/>
        </authorList>
    </citation>
    <scope>NUCLEOTIDE SEQUENCE</scope>
    <source>
        <strain evidence="2">CBS 626.80</strain>
    </source>
</reference>
<comment type="caution">
    <text evidence="2">The sequence shown here is derived from an EMBL/GenBank/DDBJ whole genome shotgun (WGS) entry which is preliminary data.</text>
</comment>
<reference evidence="2" key="2">
    <citation type="submission" date="2023-06" db="EMBL/GenBank/DDBJ databases">
        <authorList>
            <consortium name="Lawrence Berkeley National Laboratory"/>
            <person name="Mondo S.J."/>
            <person name="Hensen N."/>
            <person name="Bonometti L."/>
            <person name="Westerberg I."/>
            <person name="Brannstrom I.O."/>
            <person name="Guillou S."/>
            <person name="Cros-Aarteil S."/>
            <person name="Calhoun S."/>
            <person name="Haridas S."/>
            <person name="Kuo A."/>
            <person name="Pangilinan J."/>
            <person name="Riley R."/>
            <person name="Labutti K."/>
            <person name="Andreopoulos B."/>
            <person name="Lipzen A."/>
            <person name="Chen C."/>
            <person name="Yanf M."/>
            <person name="Daum C."/>
            <person name="Ng V."/>
            <person name="Clum A."/>
            <person name="Steindorff A."/>
            <person name="Ohm R."/>
            <person name="Martin F."/>
            <person name="Silar P."/>
            <person name="Natvig D."/>
            <person name="Lalanne C."/>
            <person name="Gautier V."/>
            <person name="Ament-Velasquez S.L."/>
            <person name="Kruys A."/>
            <person name="Hutchinson M.I."/>
            <person name="Powell A.J."/>
            <person name="Barry K."/>
            <person name="Miller A.N."/>
            <person name="Grigoriev I.V."/>
            <person name="Debuchy R."/>
            <person name="Gladieux P."/>
            <person name="Thoren M.H."/>
            <person name="Johannesson H."/>
        </authorList>
    </citation>
    <scope>NUCLEOTIDE SEQUENCE</scope>
    <source>
        <strain evidence="2">CBS 626.80</strain>
    </source>
</reference>
<keyword evidence="1" id="KW-0732">Signal</keyword>
<keyword evidence="3" id="KW-1185">Reference proteome</keyword>
<evidence type="ECO:0008006" key="4">
    <source>
        <dbReference type="Google" id="ProtNLM"/>
    </source>
</evidence>
<feature type="signal peptide" evidence="1">
    <location>
        <begin position="1"/>
        <end position="16"/>
    </location>
</feature>
<gene>
    <name evidence="2" type="ORF">QBC32DRAFT_316262</name>
</gene>
<dbReference type="EMBL" id="MU859193">
    <property type="protein sequence ID" value="KAK3950004.1"/>
    <property type="molecule type" value="Genomic_DNA"/>
</dbReference>
<sequence length="89" mass="9425">MLFKSAIIFTFALCMASHDLGAAIETPTEIDSPVHAFIATDPYYACNCPNNCRHKVGTGCKFYSGPSDTSGIINGKCASRDGTLTCVAN</sequence>
<evidence type="ECO:0000313" key="2">
    <source>
        <dbReference type="EMBL" id="KAK3950004.1"/>
    </source>
</evidence>
<evidence type="ECO:0000313" key="3">
    <source>
        <dbReference type="Proteomes" id="UP001303222"/>
    </source>
</evidence>
<proteinExistence type="predicted"/>
<name>A0AAN6NQ42_9PEZI</name>
<protein>
    <recommendedName>
        <fullName evidence="4">Secreted protein</fullName>
    </recommendedName>
</protein>
<dbReference type="Proteomes" id="UP001303222">
    <property type="component" value="Unassembled WGS sequence"/>
</dbReference>